<accession>A0ABM7P3G1</accession>
<proteinExistence type="predicted"/>
<feature type="chain" id="PRO_5047003703" description="Lipoprotein" evidence="1">
    <location>
        <begin position="23"/>
        <end position="112"/>
    </location>
</feature>
<feature type="signal peptide" evidence="1">
    <location>
        <begin position="1"/>
        <end position="22"/>
    </location>
</feature>
<evidence type="ECO:0000313" key="2">
    <source>
        <dbReference type="EMBL" id="BCS87382.1"/>
    </source>
</evidence>
<dbReference type="Proteomes" id="UP001053296">
    <property type="component" value="Chromosome"/>
</dbReference>
<evidence type="ECO:0008006" key="4">
    <source>
        <dbReference type="Google" id="ProtNLM"/>
    </source>
</evidence>
<protein>
    <recommendedName>
        <fullName evidence="4">Lipoprotein</fullName>
    </recommendedName>
</protein>
<keyword evidence="3" id="KW-1185">Reference proteome</keyword>
<organism evidence="2 3">
    <name type="scientific">Pseudodesulfovibrio sediminis</name>
    <dbReference type="NCBI Taxonomy" id="2810563"/>
    <lineage>
        <taxon>Bacteria</taxon>
        <taxon>Pseudomonadati</taxon>
        <taxon>Thermodesulfobacteriota</taxon>
        <taxon>Desulfovibrionia</taxon>
        <taxon>Desulfovibrionales</taxon>
        <taxon>Desulfovibrionaceae</taxon>
    </lineage>
</organism>
<evidence type="ECO:0000313" key="3">
    <source>
        <dbReference type="Proteomes" id="UP001053296"/>
    </source>
</evidence>
<name>A0ABM7P3G1_9BACT</name>
<evidence type="ECO:0000256" key="1">
    <source>
        <dbReference type="SAM" id="SignalP"/>
    </source>
</evidence>
<sequence>MRNFVLVLVTFALLIGAGCATKEEKAEQCFDSLKMFESGGLEPTKYNAERCLGDCIVALRADPNNAALAIAAGKIRLVYGAKDVACEDFAFAKMLGDDSAFLAYCNEDGSPK</sequence>
<gene>
    <name evidence="2" type="ORF">PSDVSF_06240</name>
</gene>
<dbReference type="EMBL" id="AP024485">
    <property type="protein sequence ID" value="BCS87382.1"/>
    <property type="molecule type" value="Genomic_DNA"/>
</dbReference>
<keyword evidence="1" id="KW-0732">Signal</keyword>
<dbReference type="PROSITE" id="PS51257">
    <property type="entry name" value="PROKAR_LIPOPROTEIN"/>
    <property type="match status" value="1"/>
</dbReference>
<reference evidence="2" key="1">
    <citation type="journal article" date="2022" name="Arch. Microbiol.">
        <title>Pseudodesulfovibrio sediminis sp. nov., a mesophilic and neutrophilic sulfate-reducing bacterium isolated from sediment of a brackish lake.</title>
        <authorList>
            <person name="Takahashi A."/>
            <person name="Kojima H."/>
            <person name="Watanabe M."/>
            <person name="Fukui M."/>
        </authorList>
    </citation>
    <scope>NUCLEOTIDE SEQUENCE</scope>
    <source>
        <strain evidence="2">SF6</strain>
    </source>
</reference>
<dbReference type="RefSeq" id="WP_229593596.1">
    <property type="nucleotide sequence ID" value="NZ_AP024485.1"/>
</dbReference>